<dbReference type="EMBL" id="KZ293463">
    <property type="protein sequence ID" value="PBK62801.1"/>
    <property type="molecule type" value="Genomic_DNA"/>
</dbReference>
<keyword evidence="2" id="KW-1185">Reference proteome</keyword>
<reference evidence="2" key="1">
    <citation type="journal article" date="2017" name="Nat. Ecol. Evol.">
        <title>Genome expansion and lineage-specific genetic innovations in the forest pathogenic fungi Armillaria.</title>
        <authorList>
            <person name="Sipos G."/>
            <person name="Prasanna A.N."/>
            <person name="Walter M.C."/>
            <person name="O'Connor E."/>
            <person name="Balint B."/>
            <person name="Krizsan K."/>
            <person name="Kiss B."/>
            <person name="Hess J."/>
            <person name="Varga T."/>
            <person name="Slot J."/>
            <person name="Riley R."/>
            <person name="Boka B."/>
            <person name="Rigling D."/>
            <person name="Barry K."/>
            <person name="Lee J."/>
            <person name="Mihaltcheva S."/>
            <person name="LaButti K."/>
            <person name="Lipzen A."/>
            <person name="Waldron R."/>
            <person name="Moloney N.M."/>
            <person name="Sperisen C."/>
            <person name="Kredics L."/>
            <person name="Vagvoelgyi C."/>
            <person name="Patrignani A."/>
            <person name="Fitzpatrick D."/>
            <person name="Nagy I."/>
            <person name="Doyle S."/>
            <person name="Anderson J.B."/>
            <person name="Grigoriev I.V."/>
            <person name="Gueldener U."/>
            <person name="Muensterkoetter M."/>
            <person name="Nagy L.G."/>
        </authorList>
    </citation>
    <scope>NUCLEOTIDE SEQUENCE [LARGE SCALE GENOMIC DNA]</scope>
    <source>
        <strain evidence="2">28-4</strain>
    </source>
</reference>
<organism evidence="1 2">
    <name type="scientific">Armillaria solidipes</name>
    <dbReference type="NCBI Taxonomy" id="1076256"/>
    <lineage>
        <taxon>Eukaryota</taxon>
        <taxon>Fungi</taxon>
        <taxon>Dikarya</taxon>
        <taxon>Basidiomycota</taxon>
        <taxon>Agaricomycotina</taxon>
        <taxon>Agaricomycetes</taxon>
        <taxon>Agaricomycetidae</taxon>
        <taxon>Agaricales</taxon>
        <taxon>Marasmiineae</taxon>
        <taxon>Physalacriaceae</taxon>
        <taxon>Armillaria</taxon>
    </lineage>
</organism>
<dbReference type="AlphaFoldDB" id="A0A2H3AVR5"/>
<dbReference type="Proteomes" id="UP000218334">
    <property type="component" value="Unassembled WGS sequence"/>
</dbReference>
<proteinExistence type="predicted"/>
<name>A0A2H3AVR5_9AGAR</name>
<evidence type="ECO:0000313" key="2">
    <source>
        <dbReference type="Proteomes" id="UP000218334"/>
    </source>
</evidence>
<protein>
    <recommendedName>
        <fullName evidence="3">Protein kinase domain-containing protein</fullName>
    </recommendedName>
</protein>
<sequence>MSEMQDALSATIKSQAHHIRGEIHSLGNIQREHAAHICEKLQDLKGYYKGQVRELFLGDIYVGNLVSHSRCDSALVYQDRYGTVECSSTAKIIRVYQHSPDNGEAILEQFNEVAEALINLKHPNIVQVFGICRSPNFPVIVFHGSTWIPFNDYEQNLTAKQVIPFSIQLLYDLESVSEYLLRHVPRGHKLYWHINSEESDININEHGQIVVTDMVAATYRIGAFQRFIYSGEHYVHPQFWLPLSSGFEEPLPTGSQTKRWSSPLTLQKDNLCHAYDAIKHIVWRGEHIDHLFENQLYAPGSVFTSHRKTLVGRVPIRFKDRWEVKWEAQDKDCATQLLFPMTHNGSITVPLPYTRPHCYNAAIRLHSFDRVLNSWIAQASQLQSCIHSRGLVEDDKLCLISECLLTNKELSTNKCI</sequence>
<dbReference type="SUPFAM" id="SSF56112">
    <property type="entry name" value="Protein kinase-like (PK-like)"/>
    <property type="match status" value="1"/>
</dbReference>
<evidence type="ECO:0008006" key="3">
    <source>
        <dbReference type="Google" id="ProtNLM"/>
    </source>
</evidence>
<dbReference type="Gene3D" id="1.10.510.10">
    <property type="entry name" value="Transferase(Phosphotransferase) domain 1"/>
    <property type="match status" value="1"/>
</dbReference>
<evidence type="ECO:0000313" key="1">
    <source>
        <dbReference type="EMBL" id="PBK62801.1"/>
    </source>
</evidence>
<dbReference type="InterPro" id="IPR011009">
    <property type="entry name" value="Kinase-like_dom_sf"/>
</dbReference>
<accession>A0A2H3AVR5</accession>
<gene>
    <name evidence="1" type="ORF">ARMSODRAFT_561392</name>
</gene>